<dbReference type="EMBL" id="GL996528">
    <property type="protein sequence ID" value="EGV60377.1"/>
    <property type="molecule type" value="Genomic_DNA"/>
</dbReference>
<evidence type="ECO:0000256" key="4">
    <source>
        <dbReference type="ARBA" id="ARBA00022692"/>
    </source>
</evidence>
<evidence type="ECO:0000256" key="8">
    <source>
        <dbReference type="SAM" id="SignalP"/>
    </source>
</evidence>
<evidence type="ECO:0000256" key="7">
    <source>
        <dbReference type="SAM" id="Phobius"/>
    </source>
</evidence>
<dbReference type="eggNOG" id="KOG2399">
    <property type="taxonomic scope" value="Eukaryota"/>
</dbReference>
<evidence type="ECO:0000256" key="2">
    <source>
        <dbReference type="ARBA" id="ARBA00008170"/>
    </source>
</evidence>
<dbReference type="OrthoDB" id="407410at2759"/>
<dbReference type="GO" id="GO:0008324">
    <property type="term" value="F:monoatomic cation transmembrane transporter activity"/>
    <property type="evidence" value="ECO:0007669"/>
    <property type="project" value="TreeGrafter"/>
</dbReference>
<reference evidence="10 11" key="1">
    <citation type="journal article" date="2011" name="Proc. Natl. Acad. Sci. U.S.A.">
        <title>Comparative genomics of xylose-fermenting fungi for enhanced biofuel production.</title>
        <authorList>
            <person name="Wohlbach D.J."/>
            <person name="Kuo A."/>
            <person name="Sato T.K."/>
            <person name="Potts K.M."/>
            <person name="Salamov A.A."/>
            <person name="LaButti K.M."/>
            <person name="Sun H."/>
            <person name="Clum A."/>
            <person name="Pangilinan J.L."/>
            <person name="Lindquist E.A."/>
            <person name="Lucas S."/>
            <person name="Lapidus A."/>
            <person name="Jin M."/>
            <person name="Gunawan C."/>
            <person name="Balan V."/>
            <person name="Dale B.E."/>
            <person name="Jeffries T.W."/>
            <person name="Zinkel R."/>
            <person name="Barry K.W."/>
            <person name="Grigoriev I.V."/>
            <person name="Gasch A.P."/>
        </authorList>
    </citation>
    <scope>NUCLEOTIDE SEQUENCE [LARGE SCALE GENOMIC DNA]</scope>
    <source>
        <strain evidence="11">ATCC 10573 / BCRC 21748 / CBS 615 / JCM 9827 / NBRC 10315 / NRRL Y-1498 / VKM Y-70</strain>
    </source>
</reference>
<dbReference type="STRING" id="590646.G3BDT5"/>
<evidence type="ECO:0000256" key="5">
    <source>
        <dbReference type="ARBA" id="ARBA00022989"/>
    </source>
</evidence>
<feature type="transmembrane region" description="Helical" evidence="7">
    <location>
        <begin position="147"/>
        <end position="173"/>
    </location>
</feature>
<dbReference type="Gene3D" id="1.20.1420.30">
    <property type="entry name" value="NCX, central ion-binding region"/>
    <property type="match status" value="2"/>
</dbReference>
<dbReference type="KEGG" id="cten:18250012"/>
<evidence type="ECO:0000256" key="6">
    <source>
        <dbReference type="ARBA" id="ARBA00023136"/>
    </source>
</evidence>
<dbReference type="GO" id="GO:0006874">
    <property type="term" value="P:intracellular calcium ion homeostasis"/>
    <property type="evidence" value="ECO:0007669"/>
    <property type="project" value="TreeGrafter"/>
</dbReference>
<feature type="domain" description="Sodium/calcium exchanger membrane region" evidence="9">
    <location>
        <begin position="471"/>
        <end position="620"/>
    </location>
</feature>
<feature type="domain" description="Sodium/calcium exchanger membrane region" evidence="9">
    <location>
        <begin position="84"/>
        <end position="222"/>
    </location>
</feature>
<evidence type="ECO:0000256" key="1">
    <source>
        <dbReference type="ARBA" id="ARBA00004141"/>
    </source>
</evidence>
<dbReference type="AlphaFoldDB" id="G3BDT5"/>
<feature type="transmembrane region" description="Helical" evidence="7">
    <location>
        <begin position="73"/>
        <end position="95"/>
    </location>
</feature>
<comment type="subcellular location">
    <subcellularLocation>
        <location evidence="1">Membrane</location>
        <topology evidence="1">Multi-pass membrane protein</topology>
    </subcellularLocation>
</comment>
<feature type="transmembrane region" description="Helical" evidence="7">
    <location>
        <begin position="209"/>
        <end position="229"/>
    </location>
</feature>
<feature type="signal peptide" evidence="8">
    <location>
        <begin position="1"/>
        <end position="20"/>
    </location>
</feature>
<feature type="transmembrane region" description="Helical" evidence="7">
    <location>
        <begin position="468"/>
        <end position="493"/>
    </location>
</feature>
<dbReference type="InterPro" id="IPR051359">
    <property type="entry name" value="CaCA_antiporter"/>
</dbReference>
<feature type="transmembrane region" description="Helical" evidence="7">
    <location>
        <begin position="582"/>
        <end position="600"/>
    </location>
</feature>
<accession>G3BDT5</accession>
<dbReference type="Proteomes" id="UP000000707">
    <property type="component" value="Unassembled WGS sequence"/>
</dbReference>
<sequence length="633" mass="69500">MTPHLLTLMVLFAAPSTTLGALISQMGSEVQNCSLIEYIGTLNGQQQCSLVKSCTDDIVLGHINFLSLYYCRWLGSLSLVMALILLVLLFFLLGLTASDCLTPNLHFISKFLNLSDSLAGLTLVAMGNSSPDILSNYKAMSLGHADLAVSELIGACFFVTSVVIGTISILRPFRLPKTLFTRDSSFLILVIVVIVSALLSGSLTVFTCILLIGCYLVYVGYVVITHSIAKKRILARARDLRIRSAYLPDSHIAVRTEDEDEEEEAYGVEPTLMHLPSIEELNLSNIDDEIYQTELSNEIDQVRFNLADDVDLSGSYGMKQLIHELLHHRKHQAPIQLQIDRGLGITMTDNSAISGERSVDNQYLFSDFLSPEQSFLSKLVDLSEVPTSMLGKIQFFTTFPFRAVINLTTPVAILDDIDIIEPDFFRIACILVFVNMNLWPSALSGGLFVNLPFTLIIVSALVRFKLKIIYAVVGFLSSVMWVSIFATEIINILKTFSIVYQVSDVILGFTAFALGNSIGDFISNFVIAKLGMPLMAFSACFGSPILSLTSMGISGLVIIGASDSSSKSFIQKGAYIINSSRSLVVLALGLINNMMLIFFLSRKFNGYMNEKVGMALIVNWSAISTICVILESI</sequence>
<name>G3BDT5_CANTC</name>
<keyword evidence="3" id="KW-0813">Transport</keyword>
<proteinExistence type="inferred from homology"/>
<dbReference type="InterPro" id="IPR044880">
    <property type="entry name" value="NCX_ion-bd_dom_sf"/>
</dbReference>
<comment type="similarity">
    <text evidence="2">Belongs to the Ca(2+):cation antiporter (CaCA) (TC 2.A.19) family.</text>
</comment>
<evidence type="ECO:0000259" key="9">
    <source>
        <dbReference type="Pfam" id="PF01699"/>
    </source>
</evidence>
<dbReference type="Pfam" id="PF01699">
    <property type="entry name" value="Na_Ca_ex"/>
    <property type="match status" value="2"/>
</dbReference>
<dbReference type="PANTHER" id="PTHR12266">
    <property type="entry name" value="NA+/CA2+ K+ INDEPENDENT EXCHANGER"/>
    <property type="match status" value="1"/>
</dbReference>
<dbReference type="HOGENOM" id="CLU_004979_2_1_1"/>
<evidence type="ECO:0000256" key="3">
    <source>
        <dbReference type="ARBA" id="ARBA00022448"/>
    </source>
</evidence>
<gene>
    <name evidence="10" type="ORF">CANTEDRAFT_136859</name>
</gene>
<feature type="transmembrane region" description="Helical" evidence="7">
    <location>
        <begin position="185"/>
        <end position="203"/>
    </location>
</feature>
<keyword evidence="5 7" id="KW-1133">Transmembrane helix</keyword>
<keyword evidence="11" id="KW-1185">Reference proteome</keyword>
<dbReference type="GeneID" id="18250012"/>
<keyword evidence="8" id="KW-0732">Signal</keyword>
<evidence type="ECO:0000313" key="10">
    <source>
        <dbReference type="EMBL" id="EGV60377.1"/>
    </source>
</evidence>
<feature type="transmembrane region" description="Helical" evidence="7">
    <location>
        <begin position="442"/>
        <end position="462"/>
    </location>
</feature>
<dbReference type="InterPro" id="IPR004837">
    <property type="entry name" value="NaCa_Exmemb"/>
</dbReference>
<dbReference type="GO" id="GO:0016020">
    <property type="term" value="C:membrane"/>
    <property type="evidence" value="ECO:0007669"/>
    <property type="project" value="UniProtKB-SubCell"/>
</dbReference>
<feature type="transmembrane region" description="Helical" evidence="7">
    <location>
        <begin position="505"/>
        <end position="528"/>
    </location>
</feature>
<keyword evidence="4 7" id="KW-0812">Transmembrane</keyword>
<protein>
    <recommendedName>
        <fullName evidence="9">Sodium/calcium exchanger membrane region domain-containing protein</fullName>
    </recommendedName>
</protein>
<keyword evidence="6 7" id="KW-0472">Membrane</keyword>
<evidence type="ECO:0000313" key="11">
    <source>
        <dbReference type="Proteomes" id="UP000000707"/>
    </source>
</evidence>
<dbReference type="PANTHER" id="PTHR12266:SF0">
    <property type="entry name" value="MITOCHONDRIAL SODIUM_CALCIUM EXCHANGER PROTEIN"/>
    <property type="match status" value="1"/>
</dbReference>
<organism evidence="11">
    <name type="scientific">Candida tenuis (strain ATCC 10573 / BCRC 21748 / CBS 615 / JCM 9827 / NBRC 10315 / NRRL Y-1498 / VKM Y-70)</name>
    <name type="common">Yeast</name>
    <name type="synonym">Yamadazyma tenuis</name>
    <dbReference type="NCBI Taxonomy" id="590646"/>
    <lineage>
        <taxon>Eukaryota</taxon>
        <taxon>Fungi</taxon>
        <taxon>Dikarya</taxon>
        <taxon>Ascomycota</taxon>
        <taxon>Saccharomycotina</taxon>
        <taxon>Pichiomycetes</taxon>
        <taxon>Debaryomycetaceae</taxon>
        <taxon>Yamadazyma</taxon>
    </lineage>
</organism>
<feature type="transmembrane region" description="Helical" evidence="7">
    <location>
        <begin position="534"/>
        <end position="561"/>
    </location>
</feature>
<feature type="chain" id="PRO_5003442655" description="Sodium/calcium exchanger membrane region domain-containing protein" evidence="8">
    <location>
        <begin position="21"/>
        <end position="633"/>
    </location>
</feature>